<keyword evidence="3" id="KW-0255">Endonuclease</keyword>
<name>A0A8B1NI46_9ACTN</name>
<evidence type="ECO:0000313" key="4">
    <source>
        <dbReference type="Proteomes" id="UP000009036"/>
    </source>
</evidence>
<keyword evidence="3" id="KW-0540">Nuclease</keyword>
<dbReference type="SMART" id="SM00507">
    <property type="entry name" value="HNHc"/>
    <property type="match status" value="1"/>
</dbReference>
<evidence type="ECO:0000256" key="1">
    <source>
        <dbReference type="SAM" id="MobiDB-lite"/>
    </source>
</evidence>
<dbReference type="Proteomes" id="UP000009036">
    <property type="component" value="Chromosome"/>
</dbReference>
<evidence type="ECO:0000259" key="2">
    <source>
        <dbReference type="SMART" id="SM00507"/>
    </source>
</evidence>
<dbReference type="KEGG" id="sauh:SU9_021290"/>
<dbReference type="EMBL" id="CP072931">
    <property type="protein sequence ID" value="QTZ93674.1"/>
    <property type="molecule type" value="Genomic_DNA"/>
</dbReference>
<reference evidence="3" key="2">
    <citation type="submission" date="2021-04" db="EMBL/GenBank/DDBJ databases">
        <authorList>
            <person name="Wen M.-L."/>
            <person name="Han X.-L."/>
            <person name="Xiong J."/>
        </authorList>
    </citation>
    <scope>NUCLEOTIDE SEQUENCE</scope>
    <source>
        <strain evidence="3">AGR0001</strain>
    </source>
</reference>
<sequence length="82" mass="8980">MPDLSPQAARKRRRPRPNPYDRAEILGRWGGCCYCDGPAEELDHVVPLAHGGPDIAANLVAACRECNSSKHAKSLAEWAAER</sequence>
<dbReference type="InterPro" id="IPR002711">
    <property type="entry name" value="HNH"/>
</dbReference>
<dbReference type="CDD" id="cd00085">
    <property type="entry name" value="HNHc"/>
    <property type="match status" value="1"/>
</dbReference>
<dbReference type="GO" id="GO:0004519">
    <property type="term" value="F:endonuclease activity"/>
    <property type="evidence" value="ECO:0007669"/>
    <property type="project" value="UniProtKB-KW"/>
</dbReference>
<dbReference type="AlphaFoldDB" id="A0A8B1NI46"/>
<dbReference type="Gene3D" id="1.10.30.50">
    <property type="match status" value="1"/>
</dbReference>
<protein>
    <submittedName>
        <fullName evidence="3">HNH endonuclease</fullName>
    </submittedName>
</protein>
<proteinExistence type="predicted"/>
<dbReference type="PANTHER" id="PTHR33877:SF1">
    <property type="entry name" value="TYPE IV METHYL-DIRECTED RESTRICTION ENZYME ECOKMCRA"/>
    <property type="match status" value="1"/>
</dbReference>
<dbReference type="RefSeq" id="WP_144044189.1">
    <property type="nucleotide sequence ID" value="NZ_CP072931.1"/>
</dbReference>
<gene>
    <name evidence="3" type="ORF">SU9_021290</name>
</gene>
<keyword evidence="3" id="KW-0378">Hydrolase</keyword>
<dbReference type="GO" id="GO:0003676">
    <property type="term" value="F:nucleic acid binding"/>
    <property type="evidence" value="ECO:0007669"/>
    <property type="project" value="InterPro"/>
</dbReference>
<accession>A0A8B1NI46</accession>
<dbReference type="InterPro" id="IPR003615">
    <property type="entry name" value="HNH_nuc"/>
</dbReference>
<organism evidence="3 4">
    <name type="scientific">Streptomyces auratus AGR0001</name>
    <dbReference type="NCBI Taxonomy" id="1160718"/>
    <lineage>
        <taxon>Bacteria</taxon>
        <taxon>Bacillati</taxon>
        <taxon>Actinomycetota</taxon>
        <taxon>Actinomycetes</taxon>
        <taxon>Kitasatosporales</taxon>
        <taxon>Streptomycetaceae</taxon>
        <taxon>Streptomyces</taxon>
    </lineage>
</organism>
<dbReference type="OrthoDB" id="4113298at2"/>
<feature type="region of interest" description="Disordered" evidence="1">
    <location>
        <begin position="1"/>
        <end position="20"/>
    </location>
</feature>
<feature type="domain" description="HNH nuclease" evidence="2">
    <location>
        <begin position="20"/>
        <end position="68"/>
    </location>
</feature>
<keyword evidence="4" id="KW-1185">Reference proteome</keyword>
<dbReference type="Pfam" id="PF01844">
    <property type="entry name" value="HNH"/>
    <property type="match status" value="1"/>
</dbReference>
<evidence type="ECO:0000313" key="3">
    <source>
        <dbReference type="EMBL" id="QTZ93674.1"/>
    </source>
</evidence>
<dbReference type="InterPro" id="IPR052892">
    <property type="entry name" value="NA-targeting_endonuclease"/>
</dbReference>
<dbReference type="PANTHER" id="PTHR33877">
    <property type="entry name" value="SLL1193 PROTEIN"/>
    <property type="match status" value="1"/>
</dbReference>
<dbReference type="GO" id="GO:0008270">
    <property type="term" value="F:zinc ion binding"/>
    <property type="evidence" value="ECO:0007669"/>
    <property type="project" value="InterPro"/>
</dbReference>
<reference evidence="3" key="1">
    <citation type="journal article" date="2012" name="J. Bacteriol.">
        <title>Genome Sequence of Streptomyces auratus Strain AGR0001, a Phoslactomycin-Producing Actinomycete.</title>
        <authorList>
            <person name="Han X."/>
            <person name="Li M."/>
            <person name="Ding Z."/>
            <person name="Zhao J."/>
            <person name="Ji K."/>
            <person name="Wen M."/>
            <person name="Lu T."/>
        </authorList>
    </citation>
    <scope>NUCLEOTIDE SEQUENCE</scope>
    <source>
        <strain evidence="3">AGR0001</strain>
    </source>
</reference>